<evidence type="ECO:0000256" key="5">
    <source>
        <dbReference type="ARBA" id="ARBA00022737"/>
    </source>
</evidence>
<dbReference type="GeneID" id="105230303"/>
<comment type="subcellular location">
    <subcellularLocation>
        <location evidence="2">Cytoplasm</location>
    </subcellularLocation>
    <subcellularLocation>
        <location evidence="1">Nucleus</location>
    </subcellularLocation>
</comment>
<evidence type="ECO:0000256" key="6">
    <source>
        <dbReference type="ARBA" id="ARBA00023242"/>
    </source>
</evidence>
<dbReference type="RefSeq" id="XP_011209308.1">
    <property type="nucleotide sequence ID" value="XM_011211006.3"/>
</dbReference>
<dbReference type="AlphaFoldDB" id="A0A034WQD6"/>
<evidence type="ECO:0000256" key="1">
    <source>
        <dbReference type="ARBA" id="ARBA00004123"/>
    </source>
</evidence>
<dbReference type="KEGG" id="bdr:105230303"/>
<evidence type="ECO:0000313" key="10">
    <source>
        <dbReference type="RefSeq" id="XP_011209308.1"/>
    </source>
</evidence>
<keyword evidence="9" id="KW-1185">Reference proteome</keyword>
<dbReference type="InterPro" id="IPR016024">
    <property type="entry name" value="ARM-type_fold"/>
</dbReference>
<dbReference type="OMA" id="KGTDQHV"/>
<dbReference type="InterPro" id="IPR032682">
    <property type="entry name" value="Cnd1_C"/>
</dbReference>
<protein>
    <recommendedName>
        <fullName evidence="3">Armadillo repeat-containing protein 8</fullName>
    </recommendedName>
</protein>
<dbReference type="EMBL" id="GAKP01001171">
    <property type="protein sequence ID" value="JAC57781.1"/>
    <property type="molecule type" value="Transcribed_RNA"/>
</dbReference>
<reference evidence="8" key="1">
    <citation type="journal article" date="2014" name="BMC Genomics">
        <title>Characterizing the developmental transcriptome of the oriental fruit fly, Bactrocera dorsalis (Diptera: Tephritidae) through comparative genomic analysis with Drosophila melanogaster utilizing modENCODE datasets.</title>
        <authorList>
            <person name="Geib S.M."/>
            <person name="Calla B."/>
            <person name="Hall B."/>
            <person name="Hou S."/>
            <person name="Manoukis N.C."/>
        </authorList>
    </citation>
    <scope>NUCLEOTIDE SEQUENCE</scope>
    <source>
        <strain evidence="8">Punador</strain>
    </source>
</reference>
<evidence type="ECO:0000313" key="9">
    <source>
        <dbReference type="Proteomes" id="UP001652620"/>
    </source>
</evidence>
<dbReference type="InterPro" id="IPR038739">
    <property type="entry name" value="ARMC8/Vid28"/>
</dbReference>
<dbReference type="GO" id="GO:0043161">
    <property type="term" value="P:proteasome-mediated ubiquitin-dependent protein catabolic process"/>
    <property type="evidence" value="ECO:0007669"/>
    <property type="project" value="TreeGrafter"/>
</dbReference>
<dbReference type="InterPro" id="IPR000225">
    <property type="entry name" value="Armadillo"/>
</dbReference>
<dbReference type="GO" id="GO:0005737">
    <property type="term" value="C:cytoplasm"/>
    <property type="evidence" value="ECO:0007669"/>
    <property type="project" value="UniProtKB-SubCell"/>
</dbReference>
<gene>
    <name evidence="8" type="primary">ARMC8</name>
    <name evidence="10" type="synonym">LOC105230303</name>
</gene>
<evidence type="ECO:0000313" key="8">
    <source>
        <dbReference type="EMBL" id="JAC57781.1"/>
    </source>
</evidence>
<feature type="domain" description="Condensin complex subunit 1 C-terminal" evidence="7">
    <location>
        <begin position="310"/>
        <end position="470"/>
    </location>
</feature>
<dbReference type="GO" id="GO:0034657">
    <property type="term" value="C:GID complex"/>
    <property type="evidence" value="ECO:0007669"/>
    <property type="project" value="TreeGrafter"/>
</dbReference>
<reference evidence="10" key="2">
    <citation type="submission" date="2025-04" db="UniProtKB">
        <authorList>
            <consortium name="RefSeq"/>
        </authorList>
    </citation>
    <scope>IDENTIFICATION</scope>
    <source>
        <strain evidence="10">Punador</strain>
    </source>
</reference>
<name>A0A034WQD6_BACDO</name>
<dbReference type="SUPFAM" id="SSF48371">
    <property type="entry name" value="ARM repeat"/>
    <property type="match status" value="2"/>
</dbReference>
<organism evidence="8">
    <name type="scientific">Bactrocera dorsalis</name>
    <name type="common">Oriental fruit fly</name>
    <name type="synonym">Dacus dorsalis</name>
    <dbReference type="NCBI Taxonomy" id="27457"/>
    <lineage>
        <taxon>Eukaryota</taxon>
        <taxon>Metazoa</taxon>
        <taxon>Ecdysozoa</taxon>
        <taxon>Arthropoda</taxon>
        <taxon>Hexapoda</taxon>
        <taxon>Insecta</taxon>
        <taxon>Pterygota</taxon>
        <taxon>Neoptera</taxon>
        <taxon>Endopterygota</taxon>
        <taxon>Diptera</taxon>
        <taxon>Brachycera</taxon>
        <taxon>Muscomorpha</taxon>
        <taxon>Tephritoidea</taxon>
        <taxon>Tephritidae</taxon>
        <taxon>Bactrocera</taxon>
        <taxon>Bactrocera</taxon>
    </lineage>
</organism>
<keyword evidence="4" id="KW-0963">Cytoplasm</keyword>
<sequence length="664" mass="74695">MWTPAQEANWEELKYVISNGDGVDCREALIKIKDAVIGSNKQKGALISHDLVPIILNTCIDQVQSPDRKMDALVILGSLAKGSEEQVECLVKQYNIVPYLLKEIMSKDNSKKCVETCLSTLRSIFGHTCAPKENFLANTDVLKHFLRLASAGSSLKTQICITSILVSVCQTNEDQLRLLHAGTLQILSRMICFDNEDIQIPALRCLSCMCYSNRSVADNICVISFQGRSLPDILNSLTSRLFPAEIQLIAARCLTYIYRSGTLPSTDNRISQKALPTLARLCAESFDHSIITSASETLAYLIEIDSELQRTAAITNHLLKSLSDLLQSQDPGVKQAALCCFASLGANDEAIRKRLMDTYGLINAILNGLKDSNSRVKLSAIRCLHSLSRSVQQLRTTFQDYTIWEPLMGIFTTETSIEFLVAVTSTICNLLLEFSPSKEPIINAGIIERLCQYTMHADPSLRLNSIWALMNMSFQSEMYVKTDIINMLGTKRILELVNDSDTRIVMKTLGLLRNLLSKTHHIEIIMRAYSCEVLEAINKLLESDHSSEVKEQAFCIIGNISAEDEDGDYIIMNNKIMAHLAVFLFHHDRKLQAGALFAIYNLVHRKDSWSMEKYSRLSESNIIKNVNELNKKTIRNKAQCEDYISRTLKQIVIQCKHFYPEILQ</sequence>
<dbReference type="PANTHER" id="PTHR15651:SF7">
    <property type="entry name" value="ARMADILLO REPEAT-CONTAINING PROTEIN 8"/>
    <property type="match status" value="1"/>
</dbReference>
<dbReference type="Proteomes" id="UP001652620">
    <property type="component" value="Chromosome 5"/>
</dbReference>
<evidence type="ECO:0000259" key="7">
    <source>
        <dbReference type="Pfam" id="PF12717"/>
    </source>
</evidence>
<dbReference type="Gene3D" id="1.25.10.10">
    <property type="entry name" value="Leucine-rich Repeat Variant"/>
    <property type="match status" value="2"/>
</dbReference>
<dbReference type="SMART" id="SM00185">
    <property type="entry name" value="ARM"/>
    <property type="match status" value="8"/>
</dbReference>
<dbReference type="OrthoDB" id="5559898at2759"/>
<dbReference type="GO" id="GO:0005634">
    <property type="term" value="C:nucleus"/>
    <property type="evidence" value="ECO:0007669"/>
    <property type="project" value="UniProtKB-SubCell"/>
</dbReference>
<accession>A0A034WQD6</accession>
<dbReference type="Pfam" id="PF12717">
    <property type="entry name" value="Cnd1"/>
    <property type="match status" value="1"/>
</dbReference>
<evidence type="ECO:0000256" key="3">
    <source>
        <dbReference type="ARBA" id="ARBA00013746"/>
    </source>
</evidence>
<evidence type="ECO:0000256" key="2">
    <source>
        <dbReference type="ARBA" id="ARBA00004496"/>
    </source>
</evidence>
<proteinExistence type="predicted"/>
<keyword evidence="6" id="KW-0539">Nucleus</keyword>
<keyword evidence="5" id="KW-0677">Repeat</keyword>
<dbReference type="PANTHER" id="PTHR15651">
    <property type="entry name" value="ARMADILLO REPEAT-CONTAINING PROTEIN 8"/>
    <property type="match status" value="1"/>
</dbReference>
<evidence type="ECO:0000256" key="4">
    <source>
        <dbReference type="ARBA" id="ARBA00022490"/>
    </source>
</evidence>
<dbReference type="InterPro" id="IPR011989">
    <property type="entry name" value="ARM-like"/>
</dbReference>